<dbReference type="InterPro" id="IPR023346">
    <property type="entry name" value="Lysozyme-like_dom_sf"/>
</dbReference>
<dbReference type="Gene3D" id="1.10.3810.10">
    <property type="entry name" value="Biosynthetic peptidoglycan transglycosylase-like"/>
    <property type="match status" value="1"/>
</dbReference>
<proteinExistence type="inferred from homology"/>
<evidence type="ECO:0000256" key="8">
    <source>
        <dbReference type="ARBA" id="ARBA00022989"/>
    </source>
</evidence>
<evidence type="ECO:0000256" key="5">
    <source>
        <dbReference type="ARBA" id="ARBA00022692"/>
    </source>
</evidence>
<keyword evidence="8 11" id="KW-1133">Transmembrane helix</keyword>
<accession>A0A5Q0TJX9</accession>
<feature type="domain" description="Glycosyl transferase family 51" evidence="12">
    <location>
        <begin position="52"/>
        <end position="217"/>
    </location>
</feature>
<protein>
    <recommendedName>
        <fullName evidence="11">Biosynthetic peptidoglycan transglycosylase</fullName>
        <ecNumber evidence="11">2.4.99.28</ecNumber>
    </recommendedName>
    <alternativeName>
        <fullName evidence="11">Glycan polymerase</fullName>
    </alternativeName>
    <alternativeName>
        <fullName evidence="11">Peptidoglycan glycosyltransferase MtgA</fullName>
        <shortName evidence="11">PGT</shortName>
    </alternativeName>
</protein>
<dbReference type="NCBIfam" id="TIGR02070">
    <property type="entry name" value="mono_pep_trsgly"/>
    <property type="match status" value="1"/>
</dbReference>
<keyword evidence="10 11" id="KW-0961">Cell wall biogenesis/degradation</keyword>
<keyword evidence="1 11" id="KW-1003">Cell membrane</keyword>
<dbReference type="GO" id="GO:0005886">
    <property type="term" value="C:plasma membrane"/>
    <property type="evidence" value="ECO:0007669"/>
    <property type="project" value="UniProtKB-SubCell"/>
</dbReference>
<dbReference type="GO" id="GO:0009274">
    <property type="term" value="C:peptidoglycan-based cell wall"/>
    <property type="evidence" value="ECO:0007669"/>
    <property type="project" value="InterPro"/>
</dbReference>
<dbReference type="PANTHER" id="PTHR30400">
    <property type="entry name" value="MONOFUNCTIONAL BIOSYNTHETIC PEPTIDOGLYCAN TRANSGLYCOSYLASE"/>
    <property type="match status" value="1"/>
</dbReference>
<gene>
    <name evidence="11 13" type="primary">mtgA</name>
    <name evidence="13" type="ORF">GFB47_08110</name>
</gene>
<dbReference type="InterPro" id="IPR036950">
    <property type="entry name" value="PBP_transglycosylase"/>
</dbReference>
<evidence type="ECO:0000256" key="7">
    <source>
        <dbReference type="ARBA" id="ARBA00022984"/>
    </source>
</evidence>
<keyword evidence="14" id="KW-1185">Reference proteome</keyword>
<evidence type="ECO:0000313" key="13">
    <source>
        <dbReference type="EMBL" id="QGA65387.1"/>
    </source>
</evidence>
<evidence type="ECO:0000313" key="14">
    <source>
        <dbReference type="Proteomes" id="UP000348942"/>
    </source>
</evidence>
<dbReference type="GO" id="GO:0008360">
    <property type="term" value="P:regulation of cell shape"/>
    <property type="evidence" value="ECO:0007669"/>
    <property type="project" value="UniProtKB-KW"/>
</dbReference>
<evidence type="ECO:0000256" key="3">
    <source>
        <dbReference type="ARBA" id="ARBA00022676"/>
    </source>
</evidence>
<comment type="function">
    <text evidence="11">Peptidoglycan polymerase that catalyzes glycan chain elongation from lipid-linked precursors.</text>
</comment>
<dbReference type="EC" id="2.4.99.28" evidence="11"/>
<evidence type="ECO:0000256" key="6">
    <source>
        <dbReference type="ARBA" id="ARBA00022960"/>
    </source>
</evidence>
<reference evidence="13 14" key="1">
    <citation type="submission" date="2019-10" db="EMBL/GenBank/DDBJ databases">
        <title>Vibrio sp. nov., isolated from Coralline algae surface.</title>
        <authorList>
            <person name="Geng Y."/>
            <person name="Zhang X."/>
        </authorList>
    </citation>
    <scope>NUCLEOTIDE SEQUENCE [LARGE SCALE GENOMIC DNA]</scope>
    <source>
        <strain evidence="13 14">SM1977</strain>
    </source>
</reference>
<dbReference type="PANTHER" id="PTHR30400:SF0">
    <property type="entry name" value="BIOSYNTHETIC PEPTIDOGLYCAN TRANSGLYCOSYLASE"/>
    <property type="match status" value="1"/>
</dbReference>
<keyword evidence="5 11" id="KW-0812">Transmembrane</keyword>
<dbReference type="HAMAP" id="MF_00766">
    <property type="entry name" value="PGT_MtgA"/>
    <property type="match status" value="1"/>
</dbReference>
<comment type="subcellular location">
    <subcellularLocation>
        <location evidence="11">Cell inner membrane</location>
        <topology evidence="11">Single-pass membrane protein</topology>
    </subcellularLocation>
</comment>
<organism evidence="13 14">
    <name type="scientific">Vibrio algicola</name>
    <dbReference type="NCBI Taxonomy" id="2662262"/>
    <lineage>
        <taxon>Bacteria</taxon>
        <taxon>Pseudomonadati</taxon>
        <taxon>Pseudomonadota</taxon>
        <taxon>Gammaproteobacteria</taxon>
        <taxon>Vibrionales</taxon>
        <taxon>Vibrionaceae</taxon>
        <taxon>Vibrio</taxon>
    </lineage>
</organism>
<dbReference type="GO" id="GO:0008955">
    <property type="term" value="F:peptidoglycan glycosyltransferase activity"/>
    <property type="evidence" value="ECO:0007669"/>
    <property type="project" value="UniProtKB-UniRule"/>
</dbReference>
<dbReference type="Pfam" id="PF00912">
    <property type="entry name" value="Transgly"/>
    <property type="match status" value="1"/>
</dbReference>
<dbReference type="SUPFAM" id="SSF53955">
    <property type="entry name" value="Lysozyme-like"/>
    <property type="match status" value="1"/>
</dbReference>
<dbReference type="RefSeq" id="WP_153447535.1">
    <property type="nucleotide sequence ID" value="NZ_CP045699.1"/>
</dbReference>
<comment type="similarity">
    <text evidence="11">Belongs to the glycosyltransferase 51 family.</text>
</comment>
<evidence type="ECO:0000256" key="2">
    <source>
        <dbReference type="ARBA" id="ARBA00022519"/>
    </source>
</evidence>
<dbReference type="EMBL" id="CP045699">
    <property type="protein sequence ID" value="QGA65387.1"/>
    <property type="molecule type" value="Genomic_DNA"/>
</dbReference>
<dbReference type="GO" id="GO:0016763">
    <property type="term" value="F:pentosyltransferase activity"/>
    <property type="evidence" value="ECO:0007669"/>
    <property type="project" value="InterPro"/>
</dbReference>
<dbReference type="Proteomes" id="UP000348942">
    <property type="component" value="Chromosome 1"/>
</dbReference>
<keyword evidence="9 11" id="KW-0472">Membrane</keyword>
<evidence type="ECO:0000256" key="4">
    <source>
        <dbReference type="ARBA" id="ARBA00022679"/>
    </source>
</evidence>
<evidence type="ECO:0000256" key="1">
    <source>
        <dbReference type="ARBA" id="ARBA00022475"/>
    </source>
</evidence>
<dbReference type="InterPro" id="IPR001264">
    <property type="entry name" value="Glyco_trans_51"/>
</dbReference>
<keyword evidence="7 11" id="KW-0573">Peptidoglycan synthesis</keyword>
<comment type="catalytic activity">
    <reaction evidence="11">
        <text>[GlcNAc-(1-&gt;4)-Mur2Ac(oyl-L-Ala-gamma-D-Glu-L-Lys-D-Ala-D-Ala)](n)-di-trans,octa-cis-undecaprenyl diphosphate + beta-D-GlcNAc-(1-&gt;4)-Mur2Ac(oyl-L-Ala-gamma-D-Glu-L-Lys-D-Ala-D-Ala)-di-trans,octa-cis-undecaprenyl diphosphate = [GlcNAc-(1-&gt;4)-Mur2Ac(oyl-L-Ala-gamma-D-Glu-L-Lys-D-Ala-D-Ala)](n+1)-di-trans,octa-cis-undecaprenyl diphosphate + di-trans,octa-cis-undecaprenyl diphosphate + H(+)</text>
        <dbReference type="Rhea" id="RHEA:23708"/>
        <dbReference type="Rhea" id="RHEA-COMP:9602"/>
        <dbReference type="Rhea" id="RHEA-COMP:9603"/>
        <dbReference type="ChEBI" id="CHEBI:15378"/>
        <dbReference type="ChEBI" id="CHEBI:58405"/>
        <dbReference type="ChEBI" id="CHEBI:60033"/>
        <dbReference type="ChEBI" id="CHEBI:78435"/>
        <dbReference type="EC" id="2.4.99.28"/>
    </reaction>
</comment>
<comment type="pathway">
    <text evidence="11">Cell wall biogenesis; peptidoglycan biosynthesis.</text>
</comment>
<keyword evidence="2 11" id="KW-0997">Cell inner membrane</keyword>
<keyword evidence="4 11" id="KW-0808">Transferase</keyword>
<feature type="transmembrane region" description="Helical" evidence="11">
    <location>
        <begin position="12"/>
        <end position="30"/>
    </location>
</feature>
<dbReference type="InterPro" id="IPR011812">
    <property type="entry name" value="Pep_trsgly"/>
</dbReference>
<dbReference type="AlphaFoldDB" id="A0A5Q0TJX9"/>
<evidence type="ECO:0000256" key="10">
    <source>
        <dbReference type="ARBA" id="ARBA00023316"/>
    </source>
</evidence>
<keyword evidence="3 11" id="KW-0328">Glycosyltransferase</keyword>
<evidence type="ECO:0000256" key="11">
    <source>
        <dbReference type="HAMAP-Rule" id="MF_00766"/>
    </source>
</evidence>
<evidence type="ECO:0000256" key="9">
    <source>
        <dbReference type="ARBA" id="ARBA00023136"/>
    </source>
</evidence>
<dbReference type="GO" id="GO:0071555">
    <property type="term" value="P:cell wall organization"/>
    <property type="evidence" value="ECO:0007669"/>
    <property type="project" value="UniProtKB-KW"/>
</dbReference>
<dbReference type="UniPathway" id="UPA00219"/>
<evidence type="ECO:0000259" key="12">
    <source>
        <dbReference type="Pfam" id="PF00912"/>
    </source>
</evidence>
<name>A0A5Q0TJX9_9VIBR</name>
<sequence length="229" mass="26380">MRKWIKKWLLRLIIGFIGLSILITLPLRWVNPVLWSWQLQREFAPPKNYQPQPAAKWVTIDAISPYMQLAVIASEDQHFPNHHGIDFESTTKAVEDIITGERRRGASTITQQTVKNLFLWPGESLVRKGIEAWLSVLVELEWNKPRILEIYLNLAEFGPGIFGVQAASQHFFGINANQLSATQAARLAAVLPNPYLFKVNQPTPYQWQRMSWIETQMNQLGLGYLKEMK</sequence>
<keyword evidence="6 11" id="KW-0133">Cell shape</keyword>
<dbReference type="GO" id="GO:0009252">
    <property type="term" value="P:peptidoglycan biosynthetic process"/>
    <property type="evidence" value="ECO:0007669"/>
    <property type="project" value="UniProtKB-UniRule"/>
</dbReference>